<reference evidence="1" key="1">
    <citation type="journal article" date="2023" name="Mol. Ecol. Resour.">
        <title>Chromosome-level genome assembly of a triploid poplar Populus alba 'Berolinensis'.</title>
        <authorList>
            <person name="Chen S."/>
            <person name="Yu Y."/>
            <person name="Wang X."/>
            <person name="Wang S."/>
            <person name="Zhang T."/>
            <person name="Zhou Y."/>
            <person name="He R."/>
            <person name="Meng N."/>
            <person name="Wang Y."/>
            <person name="Liu W."/>
            <person name="Liu Z."/>
            <person name="Liu J."/>
            <person name="Guo Q."/>
            <person name="Huang H."/>
            <person name="Sederoff R.R."/>
            <person name="Wang G."/>
            <person name="Qu G."/>
            <person name="Chen S."/>
        </authorList>
    </citation>
    <scope>NUCLEOTIDE SEQUENCE</scope>
    <source>
        <strain evidence="1">SC-2020</strain>
    </source>
</reference>
<accession>A0AAD6LYS3</accession>
<dbReference type="EMBL" id="JAQIZT010000013">
    <property type="protein sequence ID" value="KAJ6975616.1"/>
    <property type="molecule type" value="Genomic_DNA"/>
</dbReference>
<proteinExistence type="predicted"/>
<organism evidence="1 2">
    <name type="scientific">Populus alba x Populus x berolinensis</name>
    <dbReference type="NCBI Taxonomy" id="444605"/>
    <lineage>
        <taxon>Eukaryota</taxon>
        <taxon>Viridiplantae</taxon>
        <taxon>Streptophyta</taxon>
        <taxon>Embryophyta</taxon>
        <taxon>Tracheophyta</taxon>
        <taxon>Spermatophyta</taxon>
        <taxon>Magnoliopsida</taxon>
        <taxon>eudicotyledons</taxon>
        <taxon>Gunneridae</taxon>
        <taxon>Pentapetalae</taxon>
        <taxon>rosids</taxon>
        <taxon>fabids</taxon>
        <taxon>Malpighiales</taxon>
        <taxon>Salicaceae</taxon>
        <taxon>Saliceae</taxon>
        <taxon>Populus</taxon>
    </lineage>
</organism>
<evidence type="ECO:0000313" key="2">
    <source>
        <dbReference type="Proteomes" id="UP001164929"/>
    </source>
</evidence>
<keyword evidence="2" id="KW-1185">Reference proteome</keyword>
<dbReference type="Proteomes" id="UP001164929">
    <property type="component" value="Chromosome 13"/>
</dbReference>
<name>A0AAD6LYS3_9ROSI</name>
<sequence>MIGNHHFYCNILGGNRTHTTVRLPI</sequence>
<evidence type="ECO:0000313" key="1">
    <source>
        <dbReference type="EMBL" id="KAJ6975616.1"/>
    </source>
</evidence>
<dbReference type="AlphaFoldDB" id="A0AAD6LYS3"/>
<protein>
    <submittedName>
        <fullName evidence="1">Uncharacterized protein</fullName>
    </submittedName>
</protein>
<comment type="caution">
    <text evidence="1">The sequence shown here is derived from an EMBL/GenBank/DDBJ whole genome shotgun (WGS) entry which is preliminary data.</text>
</comment>
<gene>
    <name evidence="1" type="ORF">NC653_031450</name>
</gene>